<dbReference type="PROSITE" id="PS51409">
    <property type="entry name" value="ARGINASE_2"/>
    <property type="match status" value="1"/>
</dbReference>
<dbReference type="Proteomes" id="UP000565262">
    <property type="component" value="Unassembled WGS sequence"/>
</dbReference>
<dbReference type="NCBIfam" id="NF002564">
    <property type="entry name" value="PRK02190.1"/>
    <property type="match status" value="1"/>
</dbReference>
<dbReference type="EMBL" id="JACJFM010000066">
    <property type="protein sequence ID" value="MBB1489623.1"/>
    <property type="molecule type" value="Genomic_DNA"/>
</dbReference>
<comment type="caution">
    <text evidence="6">The sequence shown here is derived from an EMBL/GenBank/DDBJ whole genome shotgun (WGS) entry which is preliminary data.</text>
</comment>
<feature type="binding site" evidence="4">
    <location>
        <position position="234"/>
    </location>
    <ligand>
        <name>Mn(2+)</name>
        <dbReference type="ChEBI" id="CHEBI:29035"/>
        <label>2</label>
    </ligand>
</feature>
<dbReference type="Pfam" id="PF00491">
    <property type="entry name" value="Arginase"/>
    <property type="match status" value="1"/>
</dbReference>
<dbReference type="EC" id="3.5.3.11" evidence="6"/>
<name>A0A839IW24_9GAMM</name>
<proteinExistence type="inferred from homology"/>
<dbReference type="GO" id="GO:0046872">
    <property type="term" value="F:metal ion binding"/>
    <property type="evidence" value="ECO:0007669"/>
    <property type="project" value="UniProtKB-KW"/>
</dbReference>
<sequence length="311" mass="33471">MTNTATVANADLPLYGELGMTFMQFPIVRNLQDSDAEVVVSGVPFDMATTGRPGSRLGPQGVRQASANLIWEGARWPWDFALDDHLKVADSGNVLFRHGEPQTMVDALTGHIGSILKSGKSALTFGGDHFISLPILRAYAVEHGPVALIHVDAHTDTYSGGSQYDHGTIFHHAVEEGLIDTEHSIQIGIRTAYDKKNHPFEVLDAAWVGDHSAADVVERIRQRTGDKKVYLSFDIDGIDPAFAPGTGTPVAAGISIDCALKMVRGLQGLDLIGMDLVEVAPAYDHAEITCLAGATLALEYLYVLAANKQQK</sequence>
<gene>
    <name evidence="6" type="primary">speB</name>
    <name evidence="6" type="ORF">H4O21_23715</name>
</gene>
<dbReference type="Gene3D" id="3.40.800.10">
    <property type="entry name" value="Ureohydrolase domain"/>
    <property type="match status" value="1"/>
</dbReference>
<keyword evidence="4" id="KW-0464">Manganese</keyword>
<keyword evidence="2 4" id="KW-0479">Metal-binding</keyword>
<comment type="cofactor">
    <cofactor evidence="4">
        <name>Mn(2+)</name>
        <dbReference type="ChEBI" id="CHEBI:29035"/>
    </cofactor>
    <text evidence="4">Binds 2 manganese ions per subunit.</text>
</comment>
<reference evidence="6 7" key="1">
    <citation type="submission" date="2020-08" db="EMBL/GenBank/DDBJ databases">
        <title>Oceanospirillum sp. nov. isolated from marine sediment.</title>
        <authorList>
            <person name="Ji X."/>
        </authorList>
    </citation>
    <scope>NUCLEOTIDE SEQUENCE [LARGE SCALE GENOMIC DNA]</scope>
    <source>
        <strain evidence="6 7">D5</strain>
    </source>
</reference>
<evidence type="ECO:0000313" key="6">
    <source>
        <dbReference type="EMBL" id="MBB1489623.1"/>
    </source>
</evidence>
<keyword evidence="3 5" id="KW-0378">Hydrolase</keyword>
<keyword evidence="7" id="KW-1185">Reference proteome</keyword>
<feature type="binding site" evidence="4">
    <location>
        <position position="152"/>
    </location>
    <ligand>
        <name>Mn(2+)</name>
        <dbReference type="ChEBI" id="CHEBI:29035"/>
        <label>1</label>
    </ligand>
</feature>
<evidence type="ECO:0000256" key="3">
    <source>
        <dbReference type="ARBA" id="ARBA00022801"/>
    </source>
</evidence>
<evidence type="ECO:0000256" key="5">
    <source>
        <dbReference type="RuleBase" id="RU003684"/>
    </source>
</evidence>
<feature type="binding site" evidence="4">
    <location>
        <position position="236"/>
    </location>
    <ligand>
        <name>Mn(2+)</name>
        <dbReference type="ChEBI" id="CHEBI:29035"/>
        <label>1</label>
    </ligand>
</feature>
<accession>A0A839IW24</accession>
<dbReference type="PROSITE" id="PS01053">
    <property type="entry name" value="ARGINASE_1"/>
    <property type="match status" value="1"/>
</dbReference>
<comment type="similarity">
    <text evidence="1">Belongs to the arginase family. Agmatinase subfamily.</text>
</comment>
<organism evidence="6 7">
    <name type="scientific">Oceanospirillum sediminis</name>
    <dbReference type="NCBI Taxonomy" id="2760088"/>
    <lineage>
        <taxon>Bacteria</taxon>
        <taxon>Pseudomonadati</taxon>
        <taxon>Pseudomonadota</taxon>
        <taxon>Gammaproteobacteria</taxon>
        <taxon>Oceanospirillales</taxon>
        <taxon>Oceanospirillaceae</taxon>
        <taxon>Oceanospirillum</taxon>
    </lineage>
</organism>
<evidence type="ECO:0000256" key="1">
    <source>
        <dbReference type="ARBA" id="ARBA00009227"/>
    </source>
</evidence>
<feature type="binding site" evidence="4">
    <location>
        <position position="154"/>
    </location>
    <ligand>
        <name>Mn(2+)</name>
        <dbReference type="ChEBI" id="CHEBI:29035"/>
        <label>1</label>
    </ligand>
</feature>
<feature type="binding site" evidence="4">
    <location>
        <position position="156"/>
    </location>
    <ligand>
        <name>Mn(2+)</name>
        <dbReference type="ChEBI" id="CHEBI:29035"/>
        <label>1</label>
    </ligand>
</feature>
<feature type="binding site" evidence="4">
    <location>
        <position position="129"/>
    </location>
    <ligand>
        <name>Mn(2+)</name>
        <dbReference type="ChEBI" id="CHEBI:29035"/>
        <label>1</label>
    </ligand>
</feature>
<dbReference type="InterPro" id="IPR020855">
    <property type="entry name" value="Ureohydrolase_Mn_BS"/>
</dbReference>
<dbReference type="CDD" id="cd11592">
    <property type="entry name" value="Agmatinase_PAH"/>
    <property type="match status" value="1"/>
</dbReference>
<dbReference type="NCBIfam" id="TIGR01230">
    <property type="entry name" value="agmatinase"/>
    <property type="match status" value="1"/>
</dbReference>
<dbReference type="GO" id="GO:0008783">
    <property type="term" value="F:agmatinase activity"/>
    <property type="evidence" value="ECO:0007669"/>
    <property type="project" value="UniProtKB-EC"/>
</dbReference>
<dbReference type="AlphaFoldDB" id="A0A839IW24"/>
<dbReference type="InterPro" id="IPR023696">
    <property type="entry name" value="Ureohydrolase_dom_sf"/>
</dbReference>
<evidence type="ECO:0000256" key="2">
    <source>
        <dbReference type="ARBA" id="ARBA00022723"/>
    </source>
</evidence>
<dbReference type="SUPFAM" id="SSF52768">
    <property type="entry name" value="Arginase/deacetylase"/>
    <property type="match status" value="1"/>
</dbReference>
<evidence type="ECO:0000256" key="4">
    <source>
        <dbReference type="PIRSR" id="PIRSR036979-1"/>
    </source>
</evidence>
<dbReference type="GO" id="GO:0033389">
    <property type="term" value="P:putrescine biosynthetic process from arginine, via agmatine"/>
    <property type="evidence" value="ECO:0007669"/>
    <property type="project" value="TreeGrafter"/>
</dbReference>
<dbReference type="RefSeq" id="WP_182812225.1">
    <property type="nucleotide sequence ID" value="NZ_JACJFM010000066.1"/>
</dbReference>
<protein>
    <submittedName>
        <fullName evidence="6">Agmatinase</fullName>
        <ecNumber evidence="6">3.5.3.11</ecNumber>
    </submittedName>
</protein>
<dbReference type="InterPro" id="IPR005925">
    <property type="entry name" value="Agmatinase-rel"/>
</dbReference>
<dbReference type="PANTHER" id="PTHR11358:SF26">
    <property type="entry name" value="GUANIDINO ACID HYDROLASE, MITOCHONDRIAL"/>
    <property type="match status" value="1"/>
</dbReference>
<dbReference type="InterPro" id="IPR006035">
    <property type="entry name" value="Ureohydrolase"/>
</dbReference>
<dbReference type="PIRSF" id="PIRSF036979">
    <property type="entry name" value="Arginase"/>
    <property type="match status" value="1"/>
</dbReference>
<evidence type="ECO:0000313" key="7">
    <source>
        <dbReference type="Proteomes" id="UP000565262"/>
    </source>
</evidence>
<dbReference type="PANTHER" id="PTHR11358">
    <property type="entry name" value="ARGINASE/AGMATINASE"/>
    <property type="match status" value="1"/>
</dbReference>